<name>A0A2K9LV66_SPISQ</name>
<sequence>MEVWIDGEDKEYWGIELQQNIDFQIKSQIINWFMMEQQTQMRSEVIKHINKEVNTQITKIDRPIKLYEAKLSTNAKTFEPGNEIGDNILIGSEHPYFYIGITSSEQAFGEYKLLVKNTLGPSSETQKKWLE</sequence>
<reference evidence="1 2" key="1">
    <citation type="submission" date="2017-12" db="EMBL/GenBank/DDBJ databases">
        <title>Complete genome sequence of Spiroplasma monobiae MQ-1 (ATCC 33825).</title>
        <authorList>
            <person name="Tsai Y.-M."/>
            <person name="Lo W.-S."/>
            <person name="Wu P.-S."/>
            <person name="Cho S.-T."/>
            <person name="Kuo C.-H."/>
        </authorList>
    </citation>
    <scope>NUCLEOTIDE SEQUENCE [LARGE SCALE GENOMIC DNA]</scope>
    <source>
        <strain evidence="1 2">MQ-1</strain>
    </source>
</reference>
<dbReference type="OrthoDB" id="389345at2"/>
<proteinExistence type="predicted"/>
<dbReference type="KEGG" id="smoo:SMONO_v1c06710"/>
<dbReference type="AlphaFoldDB" id="A0A2K9LV66"/>
<evidence type="ECO:0000313" key="2">
    <source>
        <dbReference type="Proteomes" id="UP000234790"/>
    </source>
</evidence>
<gene>
    <name evidence="1" type="ORF">SMONO_v1c06710</name>
</gene>
<evidence type="ECO:0000313" key="1">
    <source>
        <dbReference type="EMBL" id="AUM62920.1"/>
    </source>
</evidence>
<protein>
    <submittedName>
        <fullName evidence="1">Uncharacterized protein</fullName>
    </submittedName>
</protein>
<accession>A0A2K9LV66</accession>
<organism evidence="1 2">
    <name type="scientific">Spiroplasma monobiae MQ-1</name>
    <dbReference type="NCBI Taxonomy" id="1336748"/>
    <lineage>
        <taxon>Bacteria</taxon>
        <taxon>Bacillati</taxon>
        <taxon>Mycoplasmatota</taxon>
        <taxon>Mollicutes</taxon>
        <taxon>Entomoplasmatales</taxon>
        <taxon>Spiroplasmataceae</taxon>
        <taxon>Spiroplasma</taxon>
    </lineage>
</organism>
<dbReference type="Proteomes" id="UP000234790">
    <property type="component" value="Chromosome"/>
</dbReference>
<dbReference type="EMBL" id="CP025543">
    <property type="protein sequence ID" value="AUM62920.1"/>
    <property type="molecule type" value="Genomic_DNA"/>
</dbReference>
<keyword evidence="2" id="KW-1185">Reference proteome</keyword>
<dbReference type="RefSeq" id="WP_101780965.1">
    <property type="nucleotide sequence ID" value="NZ_CP025543.1"/>
</dbReference>